<proteinExistence type="predicted"/>
<keyword evidence="12" id="KW-1185">Reference proteome</keyword>
<dbReference type="SUPFAM" id="SSF81321">
    <property type="entry name" value="Family A G protein-coupled receptor-like"/>
    <property type="match status" value="1"/>
</dbReference>
<keyword evidence="8" id="KW-0807">Transducer</keyword>
<protein>
    <recommendedName>
        <fullName evidence="10">G-protein coupled receptors family 1 profile domain-containing protein</fullName>
    </recommendedName>
</protein>
<feature type="transmembrane region" description="Helical" evidence="9">
    <location>
        <begin position="253"/>
        <end position="274"/>
    </location>
</feature>
<feature type="transmembrane region" description="Helical" evidence="9">
    <location>
        <begin position="149"/>
        <end position="171"/>
    </location>
</feature>
<dbReference type="CDD" id="cd14982">
    <property type="entry name" value="7tmA_purinoceptor-like"/>
    <property type="match status" value="1"/>
</dbReference>
<reference evidence="11" key="2">
    <citation type="submission" date="2025-09" db="UniProtKB">
        <authorList>
            <consortium name="Ensembl"/>
        </authorList>
    </citation>
    <scope>IDENTIFICATION</scope>
</reference>
<evidence type="ECO:0000256" key="3">
    <source>
        <dbReference type="ARBA" id="ARBA00022692"/>
    </source>
</evidence>
<accession>A0A8C4Q6Y2</accession>
<comment type="subcellular location">
    <subcellularLocation>
        <location evidence="1">Cell membrane</location>
        <topology evidence="1">Multi-pass membrane protein</topology>
    </subcellularLocation>
</comment>
<dbReference type="InterPro" id="IPR000276">
    <property type="entry name" value="GPCR_Rhodpsn"/>
</dbReference>
<feature type="transmembrane region" description="Helical" evidence="9">
    <location>
        <begin position="117"/>
        <end position="137"/>
    </location>
</feature>
<dbReference type="PRINTS" id="PR00237">
    <property type="entry name" value="GPCRRHODOPSN"/>
</dbReference>
<evidence type="ECO:0000313" key="12">
    <source>
        <dbReference type="Proteomes" id="UP000694388"/>
    </source>
</evidence>
<feature type="transmembrane region" description="Helical" evidence="9">
    <location>
        <begin position="294"/>
        <end position="314"/>
    </location>
</feature>
<organism evidence="11 12">
    <name type="scientific">Eptatretus burgeri</name>
    <name type="common">Inshore hagfish</name>
    <dbReference type="NCBI Taxonomy" id="7764"/>
    <lineage>
        <taxon>Eukaryota</taxon>
        <taxon>Metazoa</taxon>
        <taxon>Chordata</taxon>
        <taxon>Craniata</taxon>
        <taxon>Vertebrata</taxon>
        <taxon>Cyclostomata</taxon>
        <taxon>Myxini</taxon>
        <taxon>Myxiniformes</taxon>
        <taxon>Myxinidae</taxon>
        <taxon>Eptatretinae</taxon>
        <taxon>Eptatretus</taxon>
    </lineage>
</organism>
<dbReference type="Ensembl" id="ENSEBUT00000011517.1">
    <property type="protein sequence ID" value="ENSEBUP00000010960.1"/>
    <property type="gene ID" value="ENSEBUG00000007030.1"/>
</dbReference>
<evidence type="ECO:0000256" key="2">
    <source>
        <dbReference type="ARBA" id="ARBA00022475"/>
    </source>
</evidence>
<keyword evidence="3 9" id="KW-0812">Transmembrane</keyword>
<dbReference type="PANTHER" id="PTHR24233">
    <property type="entry name" value="P2Y PURINOCEPTOR-RELATED G-PROTEIN COUPLED RECEPTOR"/>
    <property type="match status" value="1"/>
</dbReference>
<keyword evidence="5" id="KW-0297">G-protein coupled receptor</keyword>
<feature type="domain" description="G-protein coupled receptors family 1 profile" evidence="10">
    <location>
        <begin position="48"/>
        <end position="311"/>
    </location>
</feature>
<dbReference type="GeneTree" id="ENSGT01030000234518"/>
<evidence type="ECO:0000256" key="6">
    <source>
        <dbReference type="ARBA" id="ARBA00023136"/>
    </source>
</evidence>
<dbReference type="InterPro" id="IPR017452">
    <property type="entry name" value="GPCR_Rhodpsn_7TM"/>
</dbReference>
<dbReference type="PROSITE" id="PS50262">
    <property type="entry name" value="G_PROTEIN_RECEP_F1_2"/>
    <property type="match status" value="1"/>
</dbReference>
<name>A0A8C4Q6Y2_EPTBU</name>
<keyword evidence="2" id="KW-1003">Cell membrane</keyword>
<evidence type="ECO:0000256" key="5">
    <source>
        <dbReference type="ARBA" id="ARBA00023040"/>
    </source>
</evidence>
<evidence type="ECO:0000259" key="10">
    <source>
        <dbReference type="PROSITE" id="PS50262"/>
    </source>
</evidence>
<dbReference type="PRINTS" id="PR01157">
    <property type="entry name" value="P2YPURNOCPTR"/>
</dbReference>
<keyword evidence="4 9" id="KW-1133">Transmembrane helix</keyword>
<feature type="transmembrane region" description="Helical" evidence="9">
    <location>
        <begin position="191"/>
        <end position="219"/>
    </location>
</feature>
<keyword evidence="6 9" id="KW-0472">Membrane</keyword>
<evidence type="ECO:0000313" key="11">
    <source>
        <dbReference type="Ensembl" id="ENSEBUP00000010960.1"/>
    </source>
</evidence>
<evidence type="ECO:0000256" key="7">
    <source>
        <dbReference type="ARBA" id="ARBA00023170"/>
    </source>
</evidence>
<evidence type="ECO:0000256" key="1">
    <source>
        <dbReference type="ARBA" id="ARBA00004651"/>
    </source>
</evidence>
<keyword evidence="7" id="KW-0675">Receptor</keyword>
<evidence type="ECO:0000256" key="4">
    <source>
        <dbReference type="ARBA" id="ARBA00022989"/>
    </source>
</evidence>
<sequence>MGTKTTLRTAAQRWDRGLHTWNPGCIDSIPSRTLAVIYFLAFAGGLAANTLALWVFACHTRSSAVQVYLFHLAVSDTLLSLAMPVRATEFSAPPDIHPPPLSRDACRVFDAFCYTNMYNSILLLACVAITRYLRLVHPNSCPLVTQPRAAHAIAISVWICVILMEIPFYTMRVSQQTSNQIRCYYYKKGKTIWAVAINMIAVAAFFVVLAVMVFCYMGIRMQLERHMNMVTSTVAQAVCRRNAFGHDASRKGLVVLCIFCVCFVPYHIVRPFFLLSQAGLLPAEFAPGLHVTNEIVLCLVTLNACLDPVIYFFINRGFRKSVKGIGIKWRRIFHLHKSNTPTSTVMTTVRQSYSGDDTKRWCCLSNLLGYRAQSWTGHHSDTGYQQAGTHFANLGRMTGTVNPTWY</sequence>
<dbReference type="Pfam" id="PF00001">
    <property type="entry name" value="7tm_1"/>
    <property type="match status" value="1"/>
</dbReference>
<dbReference type="Gene3D" id="1.20.1070.10">
    <property type="entry name" value="Rhodopsin 7-helix transmembrane proteins"/>
    <property type="match status" value="1"/>
</dbReference>
<dbReference type="Proteomes" id="UP000694388">
    <property type="component" value="Unplaced"/>
</dbReference>
<evidence type="ECO:0000256" key="9">
    <source>
        <dbReference type="SAM" id="Phobius"/>
    </source>
</evidence>
<feature type="transmembrane region" description="Helical" evidence="9">
    <location>
        <begin position="36"/>
        <end position="56"/>
    </location>
</feature>
<reference evidence="11" key="1">
    <citation type="submission" date="2025-08" db="UniProtKB">
        <authorList>
            <consortium name="Ensembl"/>
        </authorList>
    </citation>
    <scope>IDENTIFICATION</scope>
</reference>
<dbReference type="GO" id="GO:0005886">
    <property type="term" value="C:plasma membrane"/>
    <property type="evidence" value="ECO:0007669"/>
    <property type="project" value="UniProtKB-SubCell"/>
</dbReference>
<evidence type="ECO:0000256" key="8">
    <source>
        <dbReference type="ARBA" id="ARBA00023224"/>
    </source>
</evidence>
<dbReference type="AlphaFoldDB" id="A0A8C4Q6Y2"/>
<dbReference type="PANTHER" id="PTHR24233:SF9">
    <property type="match status" value="1"/>
</dbReference>
<dbReference type="GO" id="GO:0045028">
    <property type="term" value="F:G protein-coupled purinergic nucleotide receptor activity"/>
    <property type="evidence" value="ECO:0007669"/>
    <property type="project" value="TreeGrafter"/>
</dbReference>